<sequence>MTTTYIWLTPESQTALKVLQKKGISKIELDEKSGDYFIKTDIIDPTISLPEISDERILKVTLTDYIYKGLRIEGLYKHGETEIAVDMASQDNGRTVSQIIKISGKTIKGVKEAYSLIRQGKLYPVENWEKKLDELPVPKAIQKKEFFFARLFKYCDIKLTQLAVFTLNNTRSKFSKC</sequence>
<evidence type="ECO:0000313" key="1">
    <source>
        <dbReference type="EMBL" id="KKQ35493.1"/>
    </source>
</evidence>
<proteinExistence type="predicted"/>
<dbReference type="EMBL" id="LBTF01000013">
    <property type="protein sequence ID" value="KKQ35493.1"/>
    <property type="molecule type" value="Genomic_DNA"/>
</dbReference>
<comment type="caution">
    <text evidence="1">The sequence shown here is derived from an EMBL/GenBank/DDBJ whole genome shotgun (WGS) entry which is preliminary data.</text>
</comment>
<name>A0A0G0GWW7_9BACT</name>
<accession>A0A0G0GWW7</accession>
<evidence type="ECO:0000313" key="2">
    <source>
        <dbReference type="Proteomes" id="UP000033876"/>
    </source>
</evidence>
<reference evidence="1 2" key="1">
    <citation type="journal article" date="2015" name="Nature">
        <title>rRNA introns, odd ribosomes, and small enigmatic genomes across a large radiation of phyla.</title>
        <authorList>
            <person name="Brown C.T."/>
            <person name="Hug L.A."/>
            <person name="Thomas B.C."/>
            <person name="Sharon I."/>
            <person name="Castelle C.J."/>
            <person name="Singh A."/>
            <person name="Wilkins M.J."/>
            <person name="Williams K.H."/>
            <person name="Banfield J.F."/>
        </authorList>
    </citation>
    <scope>NUCLEOTIDE SEQUENCE [LARGE SCALE GENOMIC DNA]</scope>
</reference>
<dbReference type="Proteomes" id="UP000033876">
    <property type="component" value="Unassembled WGS sequence"/>
</dbReference>
<protein>
    <submittedName>
        <fullName evidence="1">Uncharacterized protein</fullName>
    </submittedName>
</protein>
<dbReference type="AlphaFoldDB" id="A0A0G0GWW7"/>
<gene>
    <name evidence="1" type="ORF">US50_C0013G0007</name>
</gene>
<organism evidence="1 2">
    <name type="scientific">Candidatus Nomurabacteria bacterium GW2011_GWB1_37_5</name>
    <dbReference type="NCBI Taxonomy" id="1618742"/>
    <lineage>
        <taxon>Bacteria</taxon>
        <taxon>Candidatus Nomuraibacteriota</taxon>
    </lineage>
</organism>